<dbReference type="Proteomes" id="UP000288716">
    <property type="component" value="Unassembled WGS sequence"/>
</dbReference>
<dbReference type="GO" id="GO:0046872">
    <property type="term" value="F:metal ion binding"/>
    <property type="evidence" value="ECO:0007669"/>
    <property type="project" value="UniProtKB-UniRule"/>
</dbReference>
<dbReference type="GO" id="GO:0016887">
    <property type="term" value="F:ATP hydrolysis activity"/>
    <property type="evidence" value="ECO:0007669"/>
    <property type="project" value="InterPro"/>
</dbReference>
<keyword evidence="7" id="KW-1185">Reference proteome</keyword>
<keyword evidence="4" id="KW-0378">Hydrolase</keyword>
<keyword evidence="4" id="KW-0460">Magnesium</keyword>
<dbReference type="FunFam" id="3.40.50.300:FF:000166">
    <property type="entry name" value="vesicle-fusing ATPase isoform X1"/>
    <property type="match status" value="1"/>
</dbReference>
<comment type="cofactor">
    <cofactor evidence="4">
        <name>Mg(2+)</name>
        <dbReference type="ChEBI" id="CHEBI:18420"/>
    </cofactor>
    <text evidence="4">Binds 1 Mg(2+) ion per subunit.</text>
</comment>
<comment type="similarity">
    <text evidence="1 4">Belongs to the AAA ATPase family.</text>
</comment>
<evidence type="ECO:0000256" key="3">
    <source>
        <dbReference type="ARBA" id="ARBA00022840"/>
    </source>
</evidence>
<dbReference type="EMBL" id="NCKV01033626">
    <property type="protein sequence ID" value="RWS18826.1"/>
    <property type="molecule type" value="Genomic_DNA"/>
</dbReference>
<dbReference type="GO" id="GO:0005795">
    <property type="term" value="C:Golgi stack"/>
    <property type="evidence" value="ECO:0007669"/>
    <property type="project" value="TreeGrafter"/>
</dbReference>
<dbReference type="Gene3D" id="3.40.50.300">
    <property type="entry name" value="P-loop containing nucleotide triphosphate hydrolases"/>
    <property type="match status" value="2"/>
</dbReference>
<evidence type="ECO:0000256" key="4">
    <source>
        <dbReference type="RuleBase" id="RU367045"/>
    </source>
</evidence>
<accession>A0A443RTY4</accession>
<evidence type="ECO:0000256" key="1">
    <source>
        <dbReference type="ARBA" id="ARBA00006914"/>
    </source>
</evidence>
<comment type="caution">
    <text evidence="6">The sequence shown here is derived from an EMBL/GenBank/DDBJ whole genome shotgun (WGS) entry which is preliminary data.</text>
</comment>
<dbReference type="GO" id="GO:0006891">
    <property type="term" value="P:intra-Golgi vesicle-mediated transport"/>
    <property type="evidence" value="ECO:0007669"/>
    <property type="project" value="TreeGrafter"/>
</dbReference>
<comment type="function">
    <text evidence="4">Required for vesicle-mediated transport. Catalyzes the fusion of transport vesicles within the Golgi cisternae. Is also required for transport from the endoplasmic reticulum to the Golgi stack. Seems to function as a fusion protein required for the delivery of cargo proteins to all compartments of the Golgi stack independent of vesicle origin.</text>
</comment>
<dbReference type="InterPro" id="IPR027417">
    <property type="entry name" value="P-loop_NTPase"/>
</dbReference>
<keyword evidence="4" id="KW-0653">Protein transport</keyword>
<dbReference type="InterPro" id="IPR003959">
    <property type="entry name" value="ATPase_AAA_core"/>
</dbReference>
<evidence type="ECO:0000313" key="6">
    <source>
        <dbReference type="EMBL" id="RWS18826.1"/>
    </source>
</evidence>
<evidence type="ECO:0000256" key="2">
    <source>
        <dbReference type="ARBA" id="ARBA00022741"/>
    </source>
</evidence>
<comment type="subcellular location">
    <subcellularLocation>
        <location evidence="4">Cytoplasm</location>
    </subcellularLocation>
</comment>
<feature type="non-terminal residue" evidence="6">
    <location>
        <position position="1"/>
    </location>
</feature>
<dbReference type="STRING" id="299467.A0A443RTY4"/>
<keyword evidence="4" id="KW-0479">Metal-binding</keyword>
<protein>
    <recommendedName>
        <fullName evidence="4">Vesicle-fusing ATPase</fullName>
        <ecNumber evidence="4">3.6.4.6</ecNumber>
    </recommendedName>
</protein>
<feature type="non-terminal residue" evidence="6">
    <location>
        <position position="228"/>
    </location>
</feature>
<keyword evidence="2 4" id="KW-0547">Nucleotide-binding</keyword>
<dbReference type="AlphaFoldDB" id="A0A443RTY4"/>
<dbReference type="SUPFAM" id="SSF52540">
    <property type="entry name" value="P-loop containing nucleoside triphosphate hydrolases"/>
    <property type="match status" value="2"/>
</dbReference>
<keyword evidence="4" id="KW-0813">Transport</keyword>
<keyword evidence="4" id="KW-0931">ER-Golgi transport</keyword>
<evidence type="ECO:0000259" key="5">
    <source>
        <dbReference type="Pfam" id="PF00004"/>
    </source>
</evidence>
<dbReference type="PANTHER" id="PTHR23078">
    <property type="entry name" value="VESICULAR-FUSION PROTEIN NSF"/>
    <property type="match status" value="1"/>
</dbReference>
<dbReference type="GO" id="GO:0035494">
    <property type="term" value="P:SNARE complex disassembly"/>
    <property type="evidence" value="ECO:0007669"/>
    <property type="project" value="InterPro"/>
</dbReference>
<keyword evidence="3 4" id="KW-0067">ATP-binding</keyword>
<dbReference type="Gene3D" id="1.10.8.60">
    <property type="match status" value="1"/>
</dbReference>
<proteinExistence type="inferred from homology"/>
<dbReference type="InterPro" id="IPR039812">
    <property type="entry name" value="Vesicle-fus_ATPase"/>
</dbReference>
<organism evidence="6 7">
    <name type="scientific">Leptotrombidium deliense</name>
    <dbReference type="NCBI Taxonomy" id="299467"/>
    <lineage>
        <taxon>Eukaryota</taxon>
        <taxon>Metazoa</taxon>
        <taxon>Ecdysozoa</taxon>
        <taxon>Arthropoda</taxon>
        <taxon>Chelicerata</taxon>
        <taxon>Arachnida</taxon>
        <taxon>Acari</taxon>
        <taxon>Acariformes</taxon>
        <taxon>Trombidiformes</taxon>
        <taxon>Prostigmata</taxon>
        <taxon>Anystina</taxon>
        <taxon>Parasitengona</taxon>
        <taxon>Trombiculoidea</taxon>
        <taxon>Trombiculidae</taxon>
        <taxon>Leptotrombidium</taxon>
    </lineage>
</organism>
<dbReference type="VEuPathDB" id="VectorBase:LDEU013214"/>
<gene>
    <name evidence="6" type="ORF">B4U80_07557</name>
</gene>
<dbReference type="EC" id="3.6.4.6" evidence="4"/>
<feature type="domain" description="ATPase AAA-type core" evidence="5">
    <location>
        <begin position="147"/>
        <end position="219"/>
    </location>
</feature>
<reference evidence="6 7" key="1">
    <citation type="journal article" date="2018" name="Gigascience">
        <title>Genomes of trombidid mites reveal novel predicted allergens and laterally-transferred genes associated with secondary metabolism.</title>
        <authorList>
            <person name="Dong X."/>
            <person name="Chaisiri K."/>
            <person name="Xia D."/>
            <person name="Armstrong S.D."/>
            <person name="Fang Y."/>
            <person name="Donnelly M.J."/>
            <person name="Kadowaki T."/>
            <person name="McGarry J.W."/>
            <person name="Darby A.C."/>
            <person name="Makepeace B.L."/>
        </authorList>
    </citation>
    <scope>NUCLEOTIDE SEQUENCE [LARGE SCALE GENOMIC DNA]</scope>
    <source>
        <strain evidence="6">UoL-UT</strain>
    </source>
</reference>
<dbReference type="Pfam" id="PF00004">
    <property type="entry name" value="AAA"/>
    <property type="match status" value="1"/>
</dbReference>
<keyword evidence="4" id="KW-0963">Cytoplasm</keyword>
<dbReference type="GO" id="GO:0043001">
    <property type="term" value="P:Golgi to plasma membrane protein transport"/>
    <property type="evidence" value="ECO:0007669"/>
    <property type="project" value="TreeGrafter"/>
</dbReference>
<dbReference type="OrthoDB" id="9982946at2759"/>
<dbReference type="GO" id="GO:0005524">
    <property type="term" value="F:ATP binding"/>
    <property type="evidence" value="ECO:0007669"/>
    <property type="project" value="UniProtKB-UniRule"/>
</dbReference>
<evidence type="ECO:0000313" key="7">
    <source>
        <dbReference type="Proteomes" id="UP000288716"/>
    </source>
</evidence>
<sequence length="228" mass="26284">IDNIDDALLRAGRFQIKWELPLPNEKARKQIFEIHTNKYQNGLTRNYSGAEIEDLVKIAVANAYEKLFSIENSFQLDPLPDEKFIIREIDFDEAFTRVCDTRCAFGACQSIVKEITNDEERNWELVVFENKILSELTKNSLNGLLSILFEGPPKSGKTSDAVKLASLLNAPFVRVCSAENMVAFTDRERCKRIKKDFEDSYKSEYSCVIVDDIERIINYDAMRKQYSN</sequence>
<name>A0A443RTY4_9ACAR</name>
<comment type="catalytic activity">
    <reaction evidence="4">
        <text>ATP + H2O = ADP + phosphate + H(+)</text>
        <dbReference type="Rhea" id="RHEA:13065"/>
        <dbReference type="ChEBI" id="CHEBI:15377"/>
        <dbReference type="ChEBI" id="CHEBI:15378"/>
        <dbReference type="ChEBI" id="CHEBI:30616"/>
        <dbReference type="ChEBI" id="CHEBI:43474"/>
        <dbReference type="ChEBI" id="CHEBI:456216"/>
        <dbReference type="EC" id="3.6.4.6"/>
    </reaction>
</comment>
<dbReference type="PANTHER" id="PTHR23078:SF3">
    <property type="entry name" value="VESICLE-FUSING ATPASE"/>
    <property type="match status" value="1"/>
</dbReference>